<feature type="region of interest" description="Disordered" evidence="1">
    <location>
        <begin position="250"/>
        <end position="289"/>
    </location>
</feature>
<reference evidence="3" key="1">
    <citation type="submission" date="2022-07" db="EMBL/GenBank/DDBJ databases">
        <title>Phylogenomic reconstructions and comparative analyses of Kickxellomycotina fungi.</title>
        <authorList>
            <person name="Reynolds N.K."/>
            <person name="Stajich J.E."/>
            <person name="Barry K."/>
            <person name="Grigoriev I.V."/>
            <person name="Crous P."/>
            <person name="Smith M.E."/>
        </authorList>
    </citation>
    <scope>NUCLEOTIDE SEQUENCE</scope>
    <source>
        <strain evidence="3">NBRC 100468</strain>
    </source>
</reference>
<evidence type="ECO:0000256" key="1">
    <source>
        <dbReference type="SAM" id="MobiDB-lite"/>
    </source>
</evidence>
<feature type="compositionally biased region" description="Low complexity" evidence="1">
    <location>
        <begin position="650"/>
        <end position="661"/>
    </location>
</feature>
<dbReference type="InterPro" id="IPR048339">
    <property type="entry name" value="Mediator_Med16_C"/>
</dbReference>
<feature type="region of interest" description="Disordered" evidence="1">
    <location>
        <begin position="1107"/>
        <end position="1142"/>
    </location>
</feature>
<feature type="compositionally biased region" description="Low complexity" evidence="1">
    <location>
        <begin position="1658"/>
        <end position="1671"/>
    </location>
</feature>
<feature type="region of interest" description="Disordered" evidence="1">
    <location>
        <begin position="404"/>
        <end position="483"/>
    </location>
</feature>
<dbReference type="Pfam" id="PF20719">
    <property type="entry name" value="Med16_C"/>
    <property type="match status" value="1"/>
</dbReference>
<evidence type="ECO:0000313" key="3">
    <source>
        <dbReference type="EMBL" id="KAJ1912132.1"/>
    </source>
</evidence>
<dbReference type="EMBL" id="JANBPU010000375">
    <property type="protein sequence ID" value="KAJ1912132.1"/>
    <property type="molecule type" value="Genomic_DNA"/>
</dbReference>
<feature type="compositionally biased region" description="Low complexity" evidence="1">
    <location>
        <begin position="1"/>
        <end position="11"/>
    </location>
</feature>
<feature type="compositionally biased region" description="Low complexity" evidence="1">
    <location>
        <begin position="161"/>
        <end position="171"/>
    </location>
</feature>
<gene>
    <name evidence="3" type="ORF">H4219_005714</name>
</gene>
<feature type="region of interest" description="Disordered" evidence="1">
    <location>
        <begin position="1655"/>
        <end position="1675"/>
    </location>
</feature>
<feature type="region of interest" description="Disordered" evidence="1">
    <location>
        <begin position="161"/>
        <end position="215"/>
    </location>
</feature>
<evidence type="ECO:0000313" key="4">
    <source>
        <dbReference type="Proteomes" id="UP001150538"/>
    </source>
</evidence>
<feature type="domain" description="Mediator complex subunit 16 C-terminal" evidence="2">
    <location>
        <begin position="2023"/>
        <end position="2148"/>
    </location>
</feature>
<feature type="region of interest" description="Disordered" evidence="1">
    <location>
        <begin position="648"/>
        <end position="682"/>
    </location>
</feature>
<dbReference type="OrthoDB" id="5596412at2759"/>
<feature type="compositionally biased region" description="Low complexity" evidence="1">
    <location>
        <begin position="38"/>
        <end position="56"/>
    </location>
</feature>
<name>A0A9W7ZST5_9FUNG</name>
<feature type="region of interest" description="Disordered" evidence="1">
    <location>
        <begin position="1451"/>
        <end position="1474"/>
    </location>
</feature>
<feature type="compositionally biased region" description="Polar residues" evidence="1">
    <location>
        <begin position="411"/>
        <end position="448"/>
    </location>
</feature>
<feature type="region of interest" description="Disordered" evidence="1">
    <location>
        <begin position="2097"/>
        <end position="2124"/>
    </location>
</feature>
<feature type="region of interest" description="Disordered" evidence="1">
    <location>
        <begin position="1805"/>
        <end position="1824"/>
    </location>
</feature>
<organism evidence="3 4">
    <name type="scientific">Mycoemilia scoparia</name>
    <dbReference type="NCBI Taxonomy" id="417184"/>
    <lineage>
        <taxon>Eukaryota</taxon>
        <taxon>Fungi</taxon>
        <taxon>Fungi incertae sedis</taxon>
        <taxon>Zoopagomycota</taxon>
        <taxon>Kickxellomycotina</taxon>
        <taxon>Kickxellomycetes</taxon>
        <taxon>Kickxellales</taxon>
        <taxon>Kickxellaceae</taxon>
        <taxon>Mycoemilia</taxon>
    </lineage>
</organism>
<feature type="compositionally biased region" description="Low complexity" evidence="1">
    <location>
        <begin position="772"/>
        <end position="783"/>
    </location>
</feature>
<dbReference type="PANTHER" id="PTHR42264">
    <property type="entry name" value="EPHRIN_REC_LIKE DOMAIN-CONTAINING PROTEIN"/>
    <property type="match status" value="1"/>
</dbReference>
<comment type="caution">
    <text evidence="3">The sequence shown here is derived from an EMBL/GenBank/DDBJ whole genome shotgun (WGS) entry which is preliminary data.</text>
</comment>
<feature type="compositionally biased region" description="Acidic residues" evidence="1">
    <location>
        <begin position="12"/>
        <end position="34"/>
    </location>
</feature>
<feature type="region of interest" description="Disordered" evidence="1">
    <location>
        <begin position="1990"/>
        <end position="2016"/>
    </location>
</feature>
<keyword evidence="4" id="KW-1185">Reference proteome</keyword>
<feature type="compositionally biased region" description="Low complexity" evidence="1">
    <location>
        <begin position="350"/>
        <end position="360"/>
    </location>
</feature>
<feature type="compositionally biased region" description="Polar residues" evidence="1">
    <location>
        <begin position="472"/>
        <end position="482"/>
    </location>
</feature>
<feature type="compositionally biased region" description="Low complexity" evidence="1">
    <location>
        <begin position="2097"/>
        <end position="2117"/>
    </location>
</feature>
<feature type="region of interest" description="Disordered" evidence="1">
    <location>
        <begin position="767"/>
        <end position="786"/>
    </location>
</feature>
<proteinExistence type="predicted"/>
<feature type="region of interest" description="Disordered" evidence="1">
    <location>
        <begin position="1"/>
        <end position="75"/>
    </location>
</feature>
<evidence type="ECO:0000259" key="2">
    <source>
        <dbReference type="Pfam" id="PF20719"/>
    </source>
</evidence>
<feature type="compositionally biased region" description="Polar residues" evidence="1">
    <location>
        <begin position="811"/>
        <end position="825"/>
    </location>
</feature>
<feature type="region of interest" description="Disordered" evidence="1">
    <location>
        <begin position="344"/>
        <end position="376"/>
    </location>
</feature>
<protein>
    <recommendedName>
        <fullName evidence="2">Mediator complex subunit 16 C-terminal domain-containing protein</fullName>
    </recommendedName>
</protein>
<accession>A0A9W7ZST5</accession>
<feature type="compositionally biased region" description="Low complexity" evidence="1">
    <location>
        <begin position="1120"/>
        <end position="1133"/>
    </location>
</feature>
<feature type="compositionally biased region" description="Polar residues" evidence="1">
    <location>
        <begin position="2000"/>
        <end position="2012"/>
    </location>
</feature>
<feature type="compositionally biased region" description="Polar residues" evidence="1">
    <location>
        <begin position="1456"/>
        <end position="1472"/>
    </location>
</feature>
<sequence>MDPSNNNGGTNENEESNDMNLDFELEEMFQDAGEDNSNQQQNAQQQQQAQQSQAQPQPQPQQPPQPQQQQQQQQNPLANINMAAFIQQMDPAVMSQLGISAQDMMNMLSMVAAGGAGVTSASAATTTLTQASSAPSVAMSAQIPATLDDNQTSTMVVPVTTTTTAPSPQSQPMVSQTTDGAQHSQPSVPTTVASLSENQGLQSESSGASNRSQVTSTATVAPIPIVPVTSAINPDSLNLASGLDFVNKDPISRTTSNPSAPTVNAAISGNNPNQNSPIPRPKSSNVVSTDHQQQMKELASKLVSSVPASSDTTVVAPGVSSGTVVPAAETSSVIANVPVSVANQSAPASTLTTTTTTTTTPKGQRPSPLPSSAINVGENANIDVGNENQPPLKTPMSVLTSPTMSKMAEQTKAQAQAQPNSITNGQAPGTLQNTAQPSTTTTASRGDTSPQPDKKQQQSPVPRPALPKTLENPKNSIPSLLLSSGIHKNTEDIRDVIYSNKALGRPIGHASWSNQNILASSHWPYSTATSSKQHSLVIDSVVTHADNDDYNGSQDSYDIHGFQQHRRRQRLTQRNIDHYVQIVATESTRMLASQTKKVTSRPTPIHLHRLVSKSKKGSNTVVPELLPLGRLPISPPYKHQRWILEKIRQNSRSNKDNNNYNFPSNFLKSSSPGVPQEEPHQADGDAQILATKTPPNHSMLFEWSPDGKYIVTASHDHDTAKLDIIKCHESGNINQWESEFSASFGYPVIALKWINQSRFYSLISNTEECPPTTQSSTNSSKDSSNADVLGSQPFAASFSSHTVVSGINQTQPSISTLNNSNNSGSRGDATDAKFDYRGWASKNLEATRRSPNSGSQGPRNPYGKYAFITVTSNGLVTLFYTYNGEWKRQRTPLFWMEPTAEGTTTVDNGVDDKSRPMAPITHADISFMANNSFTLAVHRAGNRTWSGNDASGKIPSTRGWSDPVIEIYHVNCRLYLNYELLNYLSIGRIAVVRPSSMLIEDTMDFKSMDIENENEADNNDDKSSIKDLGSLSGTPVVTQIMLSPAINKPTQKIVKDKSLAGIYDTSMPLLTVVQSIRNPSKPSTDNNVDDSDRYTTIIETWEISKDQEKLRKQGKDGDESSSTITTTNTNTTVTEKDSSSEPAVTDILAGKTPEWALCGRIVHQGLVISLTPHNYDIQSALNGNKPQNVAKYLPIKILWSDGSVSNIIDPSKPELFNSEQNSGNSKTGGKMVTYSGAISMGGSVVYRLESRDTSKITLRVNWSHDYEESFVDSECKKYLLGARLAVRILNSQDTTDLVAQLAIQAIKEKHQVSSTSTNNTNNNGPSSSFGGVLPVEYSQTMVFNLQNCFEILAKVLEINSTSDPKSVLKLVEPCSSASLYMRSLIGAILEISTLSDAPSTITRNLMTFAHILGFNAVCASYLGGAELFYNSLSGNSSSGAGGQSIKHPPLPGSSIGAASSTQPNGSNDQASSVDGRPIEYSPELIYQYQTLCDMANYTVWAFDMLMSILKDVYLYFNTMIPSTISAKPETTAINLEPLYKLDLTNSTEGVNKIAANGMPTALALLVYRPFVKSVSIQLNLMESLYAHMTKQVKHLASNNNNNAANLDPRLRAMGSKMVNCWRPLGVLSLEPGKLPVEVGAIKNFFTEVEKILDKVPTNNSNSNNNNNNSNAGSGGTSNEIFGGRIELLATASLRHYASFAKTPNILHTILVPGTLIAFNRIILCPKYFAAMLNKSKASGASGGGITQALLGQLNQRALDEPEINFGKFLLPNSTPALRTLQPAGNTLHGIGDGFEIIYPSGCNGTDSSSTNNSSSSSIMNGDDGVVPNNRDSIGSNSNDANNAQLTDAIDSIGVCEEDVLYTVDDGGFLYYNYDGEVSNKRPGSINQIPQSQSPLPIPTIGEMAASSQNSASNNINGLSPKVKTGYVPPAISSPQEIQSLYKEENIPIDIQSQKYDAFYNGIVNSTFNSLFELSISTAKLEVNAVTGGHDNSMDVDDSEQTPAVLNNSNNGDPITEKPRLLTAKRKLDKLIYYDPALSSLGQQYQQHAFDIVRKSVIKPNSTINTSTSSTQTTNAADAKIRVCTRCGHTSAISAAANPASMTTTTTTGQGNNSTNDGVSTGGENNEAQDIQDIFHRYNWVCICGGNWVSICSN</sequence>
<feature type="compositionally biased region" description="Polar residues" evidence="1">
    <location>
        <begin position="662"/>
        <end position="673"/>
    </location>
</feature>
<feature type="compositionally biased region" description="Pro residues" evidence="1">
    <location>
        <begin position="57"/>
        <end position="66"/>
    </location>
</feature>
<feature type="region of interest" description="Disordered" evidence="1">
    <location>
        <begin position="811"/>
        <end position="832"/>
    </location>
</feature>
<feature type="compositionally biased region" description="Polar residues" evidence="1">
    <location>
        <begin position="252"/>
        <end position="289"/>
    </location>
</feature>
<feature type="compositionally biased region" description="Polar residues" evidence="1">
    <location>
        <begin position="172"/>
        <end position="215"/>
    </location>
</feature>
<feature type="compositionally biased region" description="Basic and acidic residues" evidence="1">
    <location>
        <begin position="1107"/>
        <end position="1118"/>
    </location>
</feature>
<dbReference type="Proteomes" id="UP001150538">
    <property type="component" value="Unassembled WGS sequence"/>
</dbReference>